<dbReference type="PROSITE" id="PS51257">
    <property type="entry name" value="PROKAR_LIPOPROTEIN"/>
    <property type="match status" value="1"/>
</dbReference>
<evidence type="ECO:0008006" key="3">
    <source>
        <dbReference type="Google" id="ProtNLM"/>
    </source>
</evidence>
<dbReference type="RefSeq" id="WP_157623658.1">
    <property type="nucleotide sequence ID" value="NZ_JBHEZZ010000003.1"/>
</dbReference>
<dbReference type="EMBL" id="JBHEZZ010000003">
    <property type="protein sequence ID" value="MFC1401097.1"/>
    <property type="molecule type" value="Genomic_DNA"/>
</dbReference>
<evidence type="ECO:0000313" key="2">
    <source>
        <dbReference type="Proteomes" id="UP001592528"/>
    </source>
</evidence>
<sequence length="104" mass="10723">MRRAVLVPVLLGTVLLGGGVLAGCSDSGDVGCAGGSCHLTLKEGESLTLNGQKFTIDRIDNDHVTFDSHGVSFVLNKNTDLGLGRYHLHLGGISGASASVDMTK</sequence>
<proteinExistence type="predicted"/>
<reference evidence="1 2" key="1">
    <citation type="submission" date="2024-09" db="EMBL/GenBank/DDBJ databases">
        <authorList>
            <person name="Lee S.D."/>
        </authorList>
    </citation>
    <scope>NUCLEOTIDE SEQUENCE [LARGE SCALE GENOMIC DNA]</scope>
    <source>
        <strain evidence="1 2">N1-5</strain>
    </source>
</reference>
<evidence type="ECO:0000313" key="1">
    <source>
        <dbReference type="EMBL" id="MFC1401097.1"/>
    </source>
</evidence>
<dbReference type="Proteomes" id="UP001592528">
    <property type="component" value="Unassembled WGS sequence"/>
</dbReference>
<gene>
    <name evidence="1" type="ORF">ACEZDJ_07335</name>
</gene>
<accession>A0ABV6UI18</accession>
<keyword evidence="2" id="KW-1185">Reference proteome</keyword>
<organism evidence="1 2">
    <name type="scientific">Streptacidiphilus cavernicola</name>
    <dbReference type="NCBI Taxonomy" id="3342716"/>
    <lineage>
        <taxon>Bacteria</taxon>
        <taxon>Bacillati</taxon>
        <taxon>Actinomycetota</taxon>
        <taxon>Actinomycetes</taxon>
        <taxon>Kitasatosporales</taxon>
        <taxon>Streptomycetaceae</taxon>
        <taxon>Streptacidiphilus</taxon>
    </lineage>
</organism>
<name>A0ABV6UI18_9ACTN</name>
<protein>
    <recommendedName>
        <fullName evidence="3">Lipoprotein</fullName>
    </recommendedName>
</protein>
<comment type="caution">
    <text evidence="1">The sequence shown here is derived from an EMBL/GenBank/DDBJ whole genome shotgun (WGS) entry which is preliminary data.</text>
</comment>